<dbReference type="InterPro" id="IPR036770">
    <property type="entry name" value="Ankyrin_rpt-contain_sf"/>
</dbReference>
<evidence type="ECO:0000256" key="2">
    <source>
        <dbReference type="ARBA" id="ARBA00023043"/>
    </source>
</evidence>
<dbReference type="Pfam" id="PF24883">
    <property type="entry name" value="NPHP3_N"/>
    <property type="match status" value="1"/>
</dbReference>
<dbReference type="Proteomes" id="UP000236290">
    <property type="component" value="Unassembled WGS sequence"/>
</dbReference>
<dbReference type="InterPro" id="IPR027417">
    <property type="entry name" value="P-loop_NTPase"/>
</dbReference>
<feature type="repeat" description="ANK" evidence="3">
    <location>
        <begin position="1208"/>
        <end position="1240"/>
    </location>
</feature>
<feature type="region of interest" description="Disordered" evidence="4">
    <location>
        <begin position="504"/>
        <end position="524"/>
    </location>
</feature>
<keyword evidence="2 3" id="KW-0040">ANK repeat</keyword>
<feature type="repeat" description="ANK" evidence="3">
    <location>
        <begin position="974"/>
        <end position="1006"/>
    </location>
</feature>
<dbReference type="SMART" id="SM00248">
    <property type="entry name" value="ANK"/>
    <property type="match status" value="19"/>
</dbReference>
<evidence type="ECO:0000256" key="3">
    <source>
        <dbReference type="PROSITE-ProRule" id="PRU00023"/>
    </source>
</evidence>
<organism evidence="6 7">
    <name type="scientific">Trichoderma harzianum</name>
    <name type="common">Hypocrea lixii</name>
    <dbReference type="NCBI Taxonomy" id="5544"/>
    <lineage>
        <taxon>Eukaryota</taxon>
        <taxon>Fungi</taxon>
        <taxon>Dikarya</taxon>
        <taxon>Ascomycota</taxon>
        <taxon>Pezizomycotina</taxon>
        <taxon>Sordariomycetes</taxon>
        <taxon>Hypocreomycetidae</taxon>
        <taxon>Hypocreales</taxon>
        <taxon>Hypocreaceae</taxon>
        <taxon>Trichoderma</taxon>
    </lineage>
</organism>
<dbReference type="EMBL" id="MTYI01000016">
    <property type="protein sequence ID" value="PNP59104.1"/>
    <property type="molecule type" value="Genomic_DNA"/>
</dbReference>
<protein>
    <recommendedName>
        <fullName evidence="5">Nephrocystin 3-like N-terminal domain-containing protein</fullName>
    </recommendedName>
</protein>
<dbReference type="InterPro" id="IPR056884">
    <property type="entry name" value="NPHP3-like_N"/>
</dbReference>
<dbReference type="PANTHER" id="PTHR24198">
    <property type="entry name" value="ANKYRIN REPEAT AND PROTEIN KINASE DOMAIN-CONTAINING PROTEIN"/>
    <property type="match status" value="1"/>
</dbReference>
<feature type="repeat" description="ANK" evidence="3">
    <location>
        <begin position="873"/>
        <end position="906"/>
    </location>
</feature>
<feature type="repeat" description="ANK" evidence="3">
    <location>
        <begin position="1073"/>
        <end position="1105"/>
    </location>
</feature>
<feature type="repeat" description="ANK" evidence="3">
    <location>
        <begin position="1044"/>
        <end position="1072"/>
    </location>
</feature>
<dbReference type="Pfam" id="PF12796">
    <property type="entry name" value="Ank_2"/>
    <property type="match status" value="4"/>
</dbReference>
<dbReference type="Gene3D" id="3.40.50.300">
    <property type="entry name" value="P-loop containing nucleotide triphosphate hydrolases"/>
    <property type="match status" value="1"/>
</dbReference>
<gene>
    <name evidence="6" type="ORF">THARTR1_01352</name>
</gene>
<dbReference type="PANTHER" id="PTHR24198:SF165">
    <property type="entry name" value="ANKYRIN REPEAT-CONTAINING PROTEIN-RELATED"/>
    <property type="match status" value="1"/>
</dbReference>
<name>A0A2K0UMX1_TRIHA</name>
<dbReference type="PRINTS" id="PR01415">
    <property type="entry name" value="ANKYRIN"/>
</dbReference>
<sequence>MERFMSFASRYRIVSIYQDLETDLGYDVKWFPSKKKHFKLNLPREKCLARKTSYFDLGRFSLEDENLKLLTEEIINLLEPRYFEDYYGDYIACLQSLNKKKFLNIYQNETLAQHQSFNWTEEENQQFKTWLCEPASKIFLVSGNEGSGKRLASQYLAREAEKYYKKSDMNTISASFTFAFFDDRYNTLEALFTSLVLQLLLAEPTLFTFLADVEARSVSGMLSDDTNEPAASRLWRLMKTLLSYRGKCAIVCAIHAVQDCKSDYTTFLEDLMEFSSISEANFKIVITSVHDGTKLKIPLSIALHQEKVVELQLDKIVTDSVFKLIRTKPGLQEFEADIVNAIYRMIGPNFLQANLYIKYLDMSMTRTTPKFVRDTIISLDAEPAQSIITRFLHRLTDQDQDWSVRALAWIIYSFRPLQIPELATAMALGFVDPVSSAQKPVSLDCDPIDDWYSRDILADMNLSLGDIVQIHDGKIRIANLQLRQEIAEEVGRRAKIWSGAEKANNNVSDSSIGAEEESSKASEPPTSINHLMIVQTCLSYLSTERMERVYESLFSSDAQPESTIQPHSGPYQDNFCMYAAQYWPAHYLSIQGPTTEVVTTIIERFKSPTWLAAWRKLNDYLGCLDNRIPEITDFQAPVSLYCAGLGLRTALAVALETEAEMIDDKSRDIILMAATRSGNLETVKYLLAKFDYQQDSISKAITGPPMSGNEAAILELLQKFQSEKGLPVITSLLEKAAFLNGSPTLIQNAADQLKQQQSDWAIHLQPALHAAIQVGNKAVAAIILDLKSSGTKAIKTATDEESQTHGSSSSLLHLVAANGNVALLSLLASENLPINGRDEKKRTALHLASMLSYQSMVRHLISKGINVNAKDVVGRTALHYAALMGHLEIVKELLLQEDTEIDKKDLARDTPLSLATKMRQGEVVKELLEKKASAKKHNKLEDTALHIAVRNGDETIVQLIASREDADLEVTDADSFTPLHLAAQSGHLGILKLLIDRGAKINVCGDRRLTPLHLAAEKGHVALAKFLIQHGAKIDCLGSVHVQPLHMAAEAGHVALVEVLLEHNADIESETGIGQTPIIFASAAGNVETVRCLVNHGTIPTQKDSNGQTALSVAARWGYQQIIDILLNAVASDEDLEWEQADLNKALQTAIRWDWLPIVKRLLVVGADIKSKDRDGDSSLCNAMHAKSAEMARILLALGAGVDHINNRGFSALHLAIENQLDQCIELLLVAGADVNISNGWVEPPLHFAASCGTLASFSILLDAATDIESRSRVDNATCMYAACKGGESTSILGSEDTLERIKLLVAKGANVKALGGQWGTPLHAAIAMRHKYNNAQSLDVVHCLLSLGASVTDEDEQGRSAVHIAASTKGSLDSFVKILDQDPDGLELCIWRIVPDT</sequence>
<dbReference type="Pfam" id="PF00023">
    <property type="entry name" value="Ank"/>
    <property type="match status" value="2"/>
</dbReference>
<evidence type="ECO:0000256" key="1">
    <source>
        <dbReference type="ARBA" id="ARBA00022737"/>
    </source>
</evidence>
<evidence type="ECO:0000313" key="7">
    <source>
        <dbReference type="Proteomes" id="UP000236290"/>
    </source>
</evidence>
<dbReference type="InterPro" id="IPR002110">
    <property type="entry name" value="Ankyrin_rpt"/>
</dbReference>
<dbReference type="Gene3D" id="1.25.40.20">
    <property type="entry name" value="Ankyrin repeat-containing domain"/>
    <property type="match status" value="4"/>
</dbReference>
<reference evidence="6 7" key="1">
    <citation type="submission" date="2017-02" db="EMBL/GenBank/DDBJ databases">
        <title>Genomes of Trichoderma spp. with biocontrol activity.</title>
        <authorList>
            <person name="Gardiner D."/>
            <person name="Kazan K."/>
            <person name="Vos C."/>
            <person name="Harvey P."/>
        </authorList>
    </citation>
    <scope>NUCLEOTIDE SEQUENCE [LARGE SCALE GENOMIC DNA]</scope>
    <source>
        <strain evidence="6 7">Tr1</strain>
    </source>
</reference>
<proteinExistence type="predicted"/>
<dbReference type="PROSITE" id="PS50297">
    <property type="entry name" value="ANK_REP_REGION"/>
    <property type="match status" value="6"/>
</dbReference>
<accession>A0A2K0UMX1</accession>
<feature type="repeat" description="ANK" evidence="3">
    <location>
        <begin position="840"/>
        <end position="872"/>
    </location>
</feature>
<feature type="repeat" description="ANK" evidence="3">
    <location>
        <begin position="1007"/>
        <end position="1039"/>
    </location>
</feature>
<evidence type="ECO:0000259" key="5">
    <source>
        <dbReference type="Pfam" id="PF24883"/>
    </source>
</evidence>
<evidence type="ECO:0000313" key="6">
    <source>
        <dbReference type="EMBL" id="PNP59104.1"/>
    </source>
</evidence>
<comment type="caution">
    <text evidence="6">The sequence shown here is derived from an EMBL/GenBank/DDBJ whole genome shotgun (WGS) entry which is preliminary data.</text>
</comment>
<dbReference type="SUPFAM" id="SSF48403">
    <property type="entry name" value="Ankyrin repeat"/>
    <property type="match status" value="2"/>
</dbReference>
<feature type="domain" description="Nephrocystin 3-like N-terminal" evidence="5">
    <location>
        <begin position="123"/>
        <end position="288"/>
    </location>
</feature>
<keyword evidence="1" id="KW-0677">Repeat</keyword>
<dbReference type="OrthoDB" id="20872at2759"/>
<dbReference type="PROSITE" id="PS50088">
    <property type="entry name" value="ANK_REPEAT"/>
    <property type="match status" value="7"/>
</dbReference>
<evidence type="ECO:0000256" key="4">
    <source>
        <dbReference type="SAM" id="MobiDB-lite"/>
    </source>
</evidence>